<dbReference type="Proteomes" id="UP000595197">
    <property type="component" value="Chromosome"/>
</dbReference>
<dbReference type="EMBL" id="CP067420">
    <property type="protein sequence ID" value="QQP88943.1"/>
    <property type="molecule type" value="Genomic_DNA"/>
</dbReference>
<keyword evidence="2" id="KW-1185">Reference proteome</keyword>
<gene>
    <name evidence="1" type="ORF">IGS68_23500</name>
</gene>
<proteinExistence type="predicted"/>
<reference evidence="1" key="1">
    <citation type="submission" date="2021-02" db="EMBL/GenBank/DDBJ databases">
        <title>Skermanella TT6 skin isolate.</title>
        <authorList>
            <person name="Lee K."/>
            <person name="Ganzorig M."/>
        </authorList>
    </citation>
    <scope>NUCLEOTIDE SEQUENCE</scope>
    <source>
        <strain evidence="1">TT6</strain>
    </source>
</reference>
<accession>A0ABX7B498</accession>
<name>A0ABX7B498_9PROT</name>
<sequence length="272" mass="31538">MADETFHQTQHDLARTLIRTFYEALAVQFERKDHITRDELDRAFTLIEGFWPKTLPAFKANCRLCLDKHGARAYNPDARRKDFLTRFVFSLLITSIPSRMDPISGKHFPQVIVRGIQRNVTTLFSNAEYEMLNSQAQAIFATIGTDDDTQMWPLIRADETMSMLADKIFIRMLLRFKQFNHQRQTFTAAIVGSIEANVYKFTDQDFCTVFEAMFSRYEALIRTPEGRIKMDVYYGDGTADGISSIFFAFEQFKKDLAAREGRTKGMLSARRR</sequence>
<evidence type="ECO:0000313" key="1">
    <source>
        <dbReference type="EMBL" id="QQP88943.1"/>
    </source>
</evidence>
<evidence type="ECO:0000313" key="2">
    <source>
        <dbReference type="Proteomes" id="UP000595197"/>
    </source>
</evidence>
<dbReference type="RefSeq" id="WP_201074542.1">
    <property type="nucleotide sequence ID" value="NZ_CP067420.1"/>
</dbReference>
<organism evidence="1 2">
    <name type="scientific">Skermanella cutis</name>
    <dbReference type="NCBI Taxonomy" id="2775420"/>
    <lineage>
        <taxon>Bacteria</taxon>
        <taxon>Pseudomonadati</taxon>
        <taxon>Pseudomonadota</taxon>
        <taxon>Alphaproteobacteria</taxon>
        <taxon>Rhodospirillales</taxon>
        <taxon>Azospirillaceae</taxon>
        <taxon>Skermanella</taxon>
    </lineage>
</organism>
<protein>
    <submittedName>
        <fullName evidence="1">Uncharacterized protein</fullName>
    </submittedName>
</protein>